<proteinExistence type="inferred from homology"/>
<dbReference type="AlphaFoldDB" id="A0A2T8KRQ5"/>
<evidence type="ECO:0000313" key="8">
    <source>
        <dbReference type="EMBL" id="PVH64858.1"/>
    </source>
</evidence>
<organism evidence="8">
    <name type="scientific">Panicum hallii</name>
    <dbReference type="NCBI Taxonomy" id="206008"/>
    <lineage>
        <taxon>Eukaryota</taxon>
        <taxon>Viridiplantae</taxon>
        <taxon>Streptophyta</taxon>
        <taxon>Embryophyta</taxon>
        <taxon>Tracheophyta</taxon>
        <taxon>Spermatophyta</taxon>
        <taxon>Magnoliopsida</taxon>
        <taxon>Liliopsida</taxon>
        <taxon>Poales</taxon>
        <taxon>Poaceae</taxon>
        <taxon>PACMAD clade</taxon>
        <taxon>Panicoideae</taxon>
        <taxon>Panicodae</taxon>
        <taxon>Paniceae</taxon>
        <taxon>Panicinae</taxon>
        <taxon>Panicum</taxon>
        <taxon>Panicum sect. Panicum</taxon>
    </lineage>
</organism>
<evidence type="ECO:0000256" key="4">
    <source>
        <dbReference type="ARBA" id="ARBA00022833"/>
    </source>
</evidence>
<dbReference type="Gramene" id="PVH64858">
    <property type="protein sequence ID" value="PVH64858"/>
    <property type="gene ID" value="PAHAL_2G371700"/>
</dbReference>
<evidence type="ECO:0000256" key="3">
    <source>
        <dbReference type="ARBA" id="ARBA00022771"/>
    </source>
</evidence>
<evidence type="ECO:0000256" key="1">
    <source>
        <dbReference type="ARBA" id="ARBA00005889"/>
    </source>
</evidence>
<protein>
    <recommendedName>
        <fullName evidence="6">Protein FAR1-RELATED SEQUENCE</fullName>
    </recommendedName>
</protein>
<dbReference type="Pfam" id="PF04434">
    <property type="entry name" value="SWIM"/>
    <property type="match status" value="1"/>
</dbReference>
<keyword evidence="6" id="KW-0539">Nucleus</keyword>
<dbReference type="InterPro" id="IPR031052">
    <property type="entry name" value="FHY3/FAR1"/>
</dbReference>
<dbReference type="GO" id="GO:0006355">
    <property type="term" value="P:regulation of DNA-templated transcription"/>
    <property type="evidence" value="ECO:0007669"/>
    <property type="project" value="UniProtKB-UniRule"/>
</dbReference>
<keyword evidence="3 5" id="KW-0863">Zinc-finger</keyword>
<evidence type="ECO:0000256" key="5">
    <source>
        <dbReference type="PROSITE-ProRule" id="PRU00325"/>
    </source>
</evidence>
<sequence>MHTNPKLLTSWELERHGGAIFTHEVFRRFQNELLAAREQCDVQSTTEMEDRTIVKVVDNFNRPREVIFFNADQVHKCSCMLFESIGIPCRHIIRMLRSARISELPMHYITKRWTKNCKREAAFDSEGNLLIEKSITSMEDSTRRKMATAHKKFEDIFQMAKTSEEGLDILIQNLERPSLLFEPISRTGQEEQESFIGYPFRKMYKYIHLVTFVRRGGVRE</sequence>
<dbReference type="EMBL" id="CM008047">
    <property type="protein sequence ID" value="PVH64858.1"/>
    <property type="molecule type" value="Genomic_DNA"/>
</dbReference>
<keyword evidence="4 6" id="KW-0862">Zinc</keyword>
<evidence type="ECO:0000256" key="2">
    <source>
        <dbReference type="ARBA" id="ARBA00022723"/>
    </source>
</evidence>
<dbReference type="Proteomes" id="UP000243499">
    <property type="component" value="Chromosome 2"/>
</dbReference>
<gene>
    <name evidence="8" type="ORF">PAHAL_2G371700</name>
</gene>
<dbReference type="GO" id="GO:0005634">
    <property type="term" value="C:nucleus"/>
    <property type="evidence" value="ECO:0007669"/>
    <property type="project" value="UniProtKB-SubCell"/>
</dbReference>
<evidence type="ECO:0000256" key="6">
    <source>
        <dbReference type="RuleBase" id="RU367018"/>
    </source>
</evidence>
<dbReference type="InterPro" id="IPR007527">
    <property type="entry name" value="Znf_SWIM"/>
</dbReference>
<dbReference type="InterPro" id="IPR006564">
    <property type="entry name" value="Znf_PMZ"/>
</dbReference>
<dbReference type="SMART" id="SM00575">
    <property type="entry name" value="ZnF_PMZ"/>
    <property type="match status" value="1"/>
</dbReference>
<comment type="function">
    <text evidence="6">Putative transcription activator involved in regulating light control of development.</text>
</comment>
<keyword evidence="2 6" id="KW-0479">Metal-binding</keyword>
<dbReference type="GO" id="GO:0008270">
    <property type="term" value="F:zinc ion binding"/>
    <property type="evidence" value="ECO:0007669"/>
    <property type="project" value="UniProtKB-UniRule"/>
</dbReference>
<comment type="subcellular location">
    <subcellularLocation>
        <location evidence="6">Nucleus</location>
    </subcellularLocation>
</comment>
<dbReference type="PANTHER" id="PTHR31669:SF306">
    <property type="entry name" value="PROTEIN FAR1-RELATED SEQUENCE"/>
    <property type="match status" value="1"/>
</dbReference>
<accession>A0A2T8KRQ5</accession>
<feature type="domain" description="SWIM-type" evidence="7">
    <location>
        <begin position="64"/>
        <end position="100"/>
    </location>
</feature>
<dbReference type="PROSITE" id="PS50966">
    <property type="entry name" value="ZF_SWIM"/>
    <property type="match status" value="1"/>
</dbReference>
<name>A0A2T8KRQ5_9POAL</name>
<dbReference type="PANTHER" id="PTHR31669">
    <property type="entry name" value="PROTEIN FAR1-RELATED SEQUENCE 10-RELATED"/>
    <property type="match status" value="1"/>
</dbReference>
<reference evidence="8" key="1">
    <citation type="submission" date="2018-04" db="EMBL/GenBank/DDBJ databases">
        <title>WGS assembly of Panicum hallii.</title>
        <authorList>
            <person name="Lovell J."/>
            <person name="Jenkins J."/>
            <person name="Lowry D."/>
            <person name="Mamidi S."/>
            <person name="Sreedasyam A."/>
            <person name="Weng X."/>
            <person name="Barry K."/>
            <person name="Bonette J."/>
            <person name="Campitelli B."/>
            <person name="Daum C."/>
            <person name="Gordon S."/>
            <person name="Gould B."/>
            <person name="Lipzen A."/>
            <person name="Macqueen A."/>
            <person name="Palacio-Mejia J."/>
            <person name="Plott C."/>
            <person name="Shakirov E."/>
            <person name="Shu S."/>
            <person name="Yoshinaga Y."/>
            <person name="Zane M."/>
            <person name="Rokhsar D."/>
            <person name="Grimwood J."/>
            <person name="Schmutz J."/>
            <person name="Juenger T."/>
        </authorList>
    </citation>
    <scope>NUCLEOTIDE SEQUENCE [LARGE SCALE GENOMIC DNA]</scope>
    <source>
        <strain evidence="8">FIL2</strain>
    </source>
</reference>
<comment type="similarity">
    <text evidence="1 6">Belongs to the FHY3/FAR1 family.</text>
</comment>
<evidence type="ECO:0000259" key="7">
    <source>
        <dbReference type="PROSITE" id="PS50966"/>
    </source>
</evidence>